<feature type="region of interest" description="Disordered" evidence="1">
    <location>
        <begin position="1"/>
        <end position="26"/>
    </location>
</feature>
<evidence type="ECO:0008006" key="4">
    <source>
        <dbReference type="Google" id="ProtNLM"/>
    </source>
</evidence>
<evidence type="ECO:0000313" key="2">
    <source>
        <dbReference type="EMBL" id="KZS97456.1"/>
    </source>
</evidence>
<proteinExistence type="predicted"/>
<accession>A0A164Z1W0</accession>
<evidence type="ECO:0000256" key="1">
    <source>
        <dbReference type="SAM" id="MobiDB-lite"/>
    </source>
</evidence>
<protein>
    <recommendedName>
        <fullName evidence="4">HNH nuclease domain-containing protein</fullName>
    </recommendedName>
</protein>
<organism evidence="2 3">
    <name type="scientific">Sistotremastrum niveocremeum HHB9708</name>
    <dbReference type="NCBI Taxonomy" id="1314777"/>
    <lineage>
        <taxon>Eukaryota</taxon>
        <taxon>Fungi</taxon>
        <taxon>Dikarya</taxon>
        <taxon>Basidiomycota</taxon>
        <taxon>Agaricomycotina</taxon>
        <taxon>Agaricomycetes</taxon>
        <taxon>Sistotremastrales</taxon>
        <taxon>Sistotremastraceae</taxon>
        <taxon>Sertulicium</taxon>
        <taxon>Sertulicium niveocremeum</taxon>
    </lineage>
</organism>
<dbReference type="AlphaFoldDB" id="A0A164Z1W0"/>
<dbReference type="Proteomes" id="UP000076722">
    <property type="component" value="Unassembled WGS sequence"/>
</dbReference>
<sequence>MTTSRDEAHFPKSYDGVDAGLEQEDEASDFDPDVERYYANRNILIYNQEGTIVAGLHQRGSFTITNVYKWLAILFHLPQSGTWSIQSREGGEIIDIPSRSRTIFPLGSFHLIDQDAQILSPLPKSTSYRYRCLVNDSRKSTPADDELFNEVGLRDKKCLITGLEWLIYPKDWGVAPLTVCAKIFPFMSPSDWWNPEVREIFRGMADSPETFAQVLMSPSNSFVCAYMASEGFNHHWFSIDVYDDYRIVHFTNCEQWRVPRDGKLSIDTWEETSSRPSDALLRAHFHQALIHWGLHDPSQHREFIIASKLAFNIQNREEPSDRQCWIREPGKTVLEAYVAQQLLGYCVELGKTSRDIFLDVFGEPDDTEPSEDSFDPTAEAENVEMEAEIEPGQVDDVDSDFAISFWPIDEKLIKSNIDPELIPALDFWLAGS</sequence>
<feature type="compositionally biased region" description="Basic and acidic residues" evidence="1">
    <location>
        <begin position="1"/>
        <end position="12"/>
    </location>
</feature>
<reference evidence="2 3" key="1">
    <citation type="journal article" date="2016" name="Mol. Biol. Evol.">
        <title>Comparative Genomics of Early-Diverging Mushroom-Forming Fungi Provides Insights into the Origins of Lignocellulose Decay Capabilities.</title>
        <authorList>
            <person name="Nagy L.G."/>
            <person name="Riley R."/>
            <person name="Tritt A."/>
            <person name="Adam C."/>
            <person name="Daum C."/>
            <person name="Floudas D."/>
            <person name="Sun H."/>
            <person name="Yadav J.S."/>
            <person name="Pangilinan J."/>
            <person name="Larsson K.H."/>
            <person name="Matsuura K."/>
            <person name="Barry K."/>
            <person name="Labutti K."/>
            <person name="Kuo R."/>
            <person name="Ohm R.A."/>
            <person name="Bhattacharya S.S."/>
            <person name="Shirouzu T."/>
            <person name="Yoshinaga Y."/>
            <person name="Martin F.M."/>
            <person name="Grigoriev I.V."/>
            <person name="Hibbett D.S."/>
        </authorList>
    </citation>
    <scope>NUCLEOTIDE SEQUENCE [LARGE SCALE GENOMIC DNA]</scope>
    <source>
        <strain evidence="2 3">HHB9708</strain>
    </source>
</reference>
<gene>
    <name evidence="2" type="ORF">SISNIDRAFT_547380</name>
</gene>
<dbReference type="OrthoDB" id="2142759at2759"/>
<dbReference type="EMBL" id="KV419397">
    <property type="protein sequence ID" value="KZS97456.1"/>
    <property type="molecule type" value="Genomic_DNA"/>
</dbReference>
<name>A0A164Z1W0_9AGAM</name>
<keyword evidence="3" id="KW-1185">Reference proteome</keyword>
<evidence type="ECO:0000313" key="3">
    <source>
        <dbReference type="Proteomes" id="UP000076722"/>
    </source>
</evidence>